<proteinExistence type="predicted"/>
<name>A0A4R6QK00_9BURK</name>
<organism evidence="1 2">
    <name type="scientific">Roseateles toxinivorans</name>
    <dbReference type="NCBI Taxonomy" id="270368"/>
    <lineage>
        <taxon>Bacteria</taxon>
        <taxon>Pseudomonadati</taxon>
        <taxon>Pseudomonadota</taxon>
        <taxon>Betaproteobacteria</taxon>
        <taxon>Burkholderiales</taxon>
        <taxon>Sphaerotilaceae</taxon>
        <taxon>Roseateles</taxon>
    </lineage>
</organism>
<evidence type="ECO:0000313" key="1">
    <source>
        <dbReference type="EMBL" id="TDP63356.1"/>
    </source>
</evidence>
<reference evidence="1 2" key="1">
    <citation type="submission" date="2019-03" db="EMBL/GenBank/DDBJ databases">
        <title>Genomic Encyclopedia of Type Strains, Phase IV (KMG-IV): sequencing the most valuable type-strain genomes for metagenomic binning, comparative biology and taxonomic classification.</title>
        <authorList>
            <person name="Goeker M."/>
        </authorList>
    </citation>
    <scope>NUCLEOTIDE SEQUENCE [LARGE SCALE GENOMIC DNA]</scope>
    <source>
        <strain evidence="1 2">DSM 16998</strain>
    </source>
</reference>
<dbReference type="RefSeq" id="WP_208115062.1">
    <property type="nucleotide sequence ID" value="NZ_SNXS01000005.1"/>
</dbReference>
<comment type="caution">
    <text evidence="1">The sequence shown here is derived from an EMBL/GenBank/DDBJ whole genome shotgun (WGS) entry which is preliminary data.</text>
</comment>
<accession>A0A4R6QK00</accession>
<dbReference type="AlphaFoldDB" id="A0A4R6QK00"/>
<keyword evidence="2" id="KW-1185">Reference proteome</keyword>
<dbReference type="Proteomes" id="UP000295361">
    <property type="component" value="Unassembled WGS sequence"/>
</dbReference>
<evidence type="ECO:0008006" key="3">
    <source>
        <dbReference type="Google" id="ProtNLM"/>
    </source>
</evidence>
<dbReference type="SUPFAM" id="SSF81593">
    <property type="entry name" value="Nucleotidyltransferase substrate binding subunit/domain"/>
    <property type="match status" value="1"/>
</dbReference>
<evidence type="ECO:0000313" key="2">
    <source>
        <dbReference type="Proteomes" id="UP000295361"/>
    </source>
</evidence>
<protein>
    <recommendedName>
        <fullName evidence="3">DUF86 domain-containing protein</fullName>
    </recommendedName>
</protein>
<sequence>MLASADDWLTARKLRNRMVHEYVRDAAELAEALNEGHAMVPLLLAFAAKVAAYCEQRGLPTG</sequence>
<dbReference type="EMBL" id="SNXS01000005">
    <property type="protein sequence ID" value="TDP63356.1"/>
    <property type="molecule type" value="Genomic_DNA"/>
</dbReference>
<dbReference type="InParanoid" id="A0A4R6QK00"/>
<gene>
    <name evidence="1" type="ORF">DES47_105361</name>
</gene>